<evidence type="ECO:0000256" key="1">
    <source>
        <dbReference type="SAM" id="MobiDB-lite"/>
    </source>
</evidence>
<organism evidence="2 3">
    <name type="scientific">Streptomyces glycanivorans</name>
    <dbReference type="NCBI Taxonomy" id="3033808"/>
    <lineage>
        <taxon>Bacteria</taxon>
        <taxon>Bacillati</taxon>
        <taxon>Actinomycetota</taxon>
        <taxon>Actinomycetes</taxon>
        <taxon>Kitasatosporales</taxon>
        <taxon>Streptomycetaceae</taxon>
        <taxon>Streptomyces</taxon>
    </lineage>
</organism>
<name>A0ABY9JRX9_9ACTN</name>
<dbReference type="EMBL" id="CP120984">
    <property type="protein sequence ID" value="WLQ69314.1"/>
    <property type="molecule type" value="Genomic_DNA"/>
</dbReference>
<reference evidence="2 3" key="1">
    <citation type="submission" date="2023-03" db="EMBL/GenBank/DDBJ databases">
        <title>Isolation and description of six Streptomyces strains from soil environments, able to metabolize different microbial glucans.</title>
        <authorList>
            <person name="Widen T."/>
            <person name="Larsbrink J."/>
        </authorList>
    </citation>
    <scope>NUCLEOTIDE SEQUENCE [LARGE SCALE GENOMIC DNA]</scope>
    <source>
        <strain evidence="2 3">Alt3</strain>
        <plasmid evidence="2 3">unnamed1</plasmid>
    </source>
</reference>
<gene>
    <name evidence="2" type="ORF">P8A20_37995</name>
</gene>
<geneLocation type="plasmid" evidence="2 3">
    <name>unnamed1</name>
</geneLocation>
<keyword evidence="2" id="KW-0614">Plasmid</keyword>
<dbReference type="Proteomes" id="UP001224433">
    <property type="component" value="Plasmid unnamed1"/>
</dbReference>
<evidence type="ECO:0000313" key="3">
    <source>
        <dbReference type="Proteomes" id="UP001224433"/>
    </source>
</evidence>
<keyword evidence="3" id="KW-1185">Reference proteome</keyword>
<feature type="region of interest" description="Disordered" evidence="1">
    <location>
        <begin position="103"/>
        <end position="168"/>
    </location>
</feature>
<feature type="compositionally biased region" description="Low complexity" evidence="1">
    <location>
        <begin position="130"/>
        <end position="145"/>
    </location>
</feature>
<proteinExistence type="predicted"/>
<evidence type="ECO:0000313" key="2">
    <source>
        <dbReference type="EMBL" id="WLQ69314.1"/>
    </source>
</evidence>
<dbReference type="RefSeq" id="WP_306105389.1">
    <property type="nucleotide sequence ID" value="NZ_CP120984.1"/>
</dbReference>
<protein>
    <submittedName>
        <fullName evidence="2">Uncharacterized protein</fullName>
    </submittedName>
</protein>
<accession>A0ABY9JRX9</accession>
<feature type="compositionally biased region" description="Low complexity" evidence="1">
    <location>
        <begin position="103"/>
        <end position="113"/>
    </location>
</feature>
<sequence>MKWKDAFGSAMEELKAIRALLAPVGRLDDPTVGLTALHGDLTQTRLKILEVVQGGVTGLREENREVRRRQDRMISDLNETRGELQQLLELAVILRPLAELQRPADAPEADAPAPGGPAAPEPSLEYGYEPAASATAPPTSSDTDSQGGTMESNQQQPQPEPERQNRDQDDALKRAIQAAYQGNGTPAAPSSAPAPTGGEDPRVAHGVLLLKAAGVASVDLVAHRDTWEWLTALAVDHDHFRTPPSVEDVKEGRVQTVLSGRSLIGLLIKLWDTRHATTPLEADWALATTAYNRIATELTGVDGEGQTIRIVLDDGLPHETND</sequence>